<dbReference type="RefSeq" id="WP_176350882.1">
    <property type="nucleotide sequence ID" value="NZ_JABWDJ010000422.1"/>
</dbReference>
<organism evidence="1 2">
    <name type="scientific">Phocaeicola vulgatus</name>
    <name type="common">Bacteroides vulgatus</name>
    <dbReference type="NCBI Taxonomy" id="821"/>
    <lineage>
        <taxon>Bacteria</taxon>
        <taxon>Pseudomonadati</taxon>
        <taxon>Bacteroidota</taxon>
        <taxon>Bacteroidia</taxon>
        <taxon>Bacteroidales</taxon>
        <taxon>Bacteroidaceae</taxon>
        <taxon>Phocaeicola</taxon>
    </lineage>
</organism>
<accession>A0A7Y6PID1</accession>
<dbReference type="Proteomes" id="UP000524321">
    <property type="component" value="Unassembled WGS sequence"/>
</dbReference>
<dbReference type="AlphaFoldDB" id="A0A7Y6PID1"/>
<protein>
    <submittedName>
        <fullName evidence="1">Uncharacterized protein</fullName>
    </submittedName>
</protein>
<proteinExistence type="predicted"/>
<name>A0A7Y6PID1_PHOVU</name>
<comment type="caution">
    <text evidence="1">The sequence shown here is derived from an EMBL/GenBank/DDBJ whole genome shotgun (WGS) entry which is preliminary data.</text>
</comment>
<reference evidence="1 2" key="1">
    <citation type="submission" date="2020-04" db="EMBL/GenBank/DDBJ databases">
        <authorList>
            <person name="Pieper L."/>
        </authorList>
    </citation>
    <scope>NUCLEOTIDE SEQUENCE [LARGE SCALE GENOMIC DNA]</scope>
    <source>
        <strain evidence="1 2">B33</strain>
    </source>
</reference>
<gene>
    <name evidence="1" type="ORF">HUV05_23410</name>
</gene>
<sequence>KRTKLGITSEYIDELEQLCMEKNKTSRLYASLLNMRDQELMAIRGQSSRLDGLWKMVEEQYERLRSFEKNSMSDNAICSNCWIRKICRRLKRIL</sequence>
<evidence type="ECO:0000313" key="2">
    <source>
        <dbReference type="Proteomes" id="UP000524321"/>
    </source>
</evidence>
<dbReference type="EMBL" id="JABWDJ010000422">
    <property type="protein sequence ID" value="NVB76385.1"/>
    <property type="molecule type" value="Genomic_DNA"/>
</dbReference>
<evidence type="ECO:0000313" key="1">
    <source>
        <dbReference type="EMBL" id="NVB76385.1"/>
    </source>
</evidence>
<reference evidence="1 2" key="2">
    <citation type="submission" date="2020-07" db="EMBL/GenBank/DDBJ databases">
        <title>Bacterial metabolism rescues the inhibition of intestinal drug absorption by food and drug additives.</title>
        <authorList>
            <person name="Zou L."/>
            <person name="Spanogiannopoulos P."/>
            <person name="Chien H.-C."/>
            <person name="Pieper L.M."/>
            <person name="Cai W."/>
            <person name="Khuri N."/>
            <person name="Pottel J."/>
            <person name="Vora B."/>
            <person name="Ni Z."/>
            <person name="Tsakalozou E."/>
            <person name="Zhang W."/>
            <person name="Shoichet B.K."/>
            <person name="Giacomini K.M."/>
            <person name="Turnbaugh P.J."/>
        </authorList>
    </citation>
    <scope>NUCLEOTIDE SEQUENCE [LARGE SCALE GENOMIC DNA]</scope>
    <source>
        <strain evidence="1 2">B33</strain>
    </source>
</reference>
<feature type="non-terminal residue" evidence="1">
    <location>
        <position position="1"/>
    </location>
</feature>